<name>A0ABV7M5D1_9GAMM</name>
<dbReference type="Proteomes" id="UP001595640">
    <property type="component" value="Unassembled WGS sequence"/>
</dbReference>
<reference evidence="3" key="1">
    <citation type="journal article" date="2019" name="Int. J. Syst. Evol. Microbiol.">
        <title>The Global Catalogue of Microorganisms (GCM) 10K type strain sequencing project: providing services to taxonomists for standard genome sequencing and annotation.</title>
        <authorList>
            <consortium name="The Broad Institute Genomics Platform"/>
            <consortium name="The Broad Institute Genome Sequencing Center for Infectious Disease"/>
            <person name="Wu L."/>
            <person name="Ma J."/>
        </authorList>
    </citation>
    <scope>NUCLEOTIDE SEQUENCE [LARGE SCALE GENOMIC DNA]</scope>
    <source>
        <strain evidence="3">KCTC 12847</strain>
    </source>
</reference>
<organism evidence="2 3">
    <name type="scientific">Modicisalibacter luteus</name>
    <dbReference type="NCBI Taxonomy" id="453962"/>
    <lineage>
        <taxon>Bacteria</taxon>
        <taxon>Pseudomonadati</taxon>
        <taxon>Pseudomonadota</taxon>
        <taxon>Gammaproteobacteria</taxon>
        <taxon>Oceanospirillales</taxon>
        <taxon>Halomonadaceae</taxon>
        <taxon>Modicisalibacter</taxon>
    </lineage>
</organism>
<evidence type="ECO:0000259" key="1">
    <source>
        <dbReference type="Pfam" id="PF09084"/>
    </source>
</evidence>
<proteinExistence type="predicted"/>
<protein>
    <submittedName>
        <fullName evidence="2">ABC transporter substrate-binding protein</fullName>
    </submittedName>
</protein>
<keyword evidence="3" id="KW-1185">Reference proteome</keyword>
<accession>A0ABV7M5D1</accession>
<dbReference type="SUPFAM" id="SSF53850">
    <property type="entry name" value="Periplasmic binding protein-like II"/>
    <property type="match status" value="1"/>
</dbReference>
<comment type="caution">
    <text evidence="2">The sequence shown here is derived from an EMBL/GenBank/DDBJ whole genome shotgun (WGS) entry which is preliminary data.</text>
</comment>
<dbReference type="Gene3D" id="3.40.190.10">
    <property type="entry name" value="Periplasmic binding protein-like II"/>
    <property type="match status" value="2"/>
</dbReference>
<dbReference type="Pfam" id="PF09084">
    <property type="entry name" value="NMT1"/>
    <property type="match status" value="1"/>
</dbReference>
<dbReference type="InterPro" id="IPR027939">
    <property type="entry name" value="NMT1/THI5"/>
</dbReference>
<dbReference type="InterPro" id="IPR015168">
    <property type="entry name" value="SsuA/THI5"/>
</dbReference>
<dbReference type="EMBL" id="JBHRUH010000031">
    <property type="protein sequence ID" value="MFC3293467.1"/>
    <property type="molecule type" value="Genomic_DNA"/>
</dbReference>
<gene>
    <name evidence="2" type="ORF">ACFOEI_15535</name>
</gene>
<dbReference type="RefSeq" id="WP_019017734.1">
    <property type="nucleotide sequence ID" value="NZ_BMXD01000001.1"/>
</dbReference>
<evidence type="ECO:0000313" key="2">
    <source>
        <dbReference type="EMBL" id="MFC3293467.1"/>
    </source>
</evidence>
<evidence type="ECO:0000313" key="3">
    <source>
        <dbReference type="Proteomes" id="UP001595640"/>
    </source>
</evidence>
<dbReference type="PANTHER" id="PTHR31528">
    <property type="entry name" value="4-AMINO-5-HYDROXYMETHYL-2-METHYLPYRIMIDINE PHOSPHATE SYNTHASE THI11-RELATED"/>
    <property type="match status" value="1"/>
</dbReference>
<sequence>MRYGIYRALPVALAFFLGMTGLAPAVGLGAEKSLNEVALQAAKEVAGQPLAGEADVSDIDAISDSSPLVISGDPEPIVPPPEHPVRVALDWYLTPYHAALVVARERDLFKREGLEVTLIQPADPTVPPKLVAAQHVELALTSQPRLHLLEDQGLPLIRVGTLVPAPLATLLVRQDAGLESLAQIKGKTVGYVFETPARLLLDGLLEKHALSAEDLNLRQTDFGLNTTLAEGDVDAVIGALRHVSRRQLEETGVRVKEFPLGETDIPVYDELILVANHDVLQQNRRDIQQFLDALEHATLWIINHPEEAWELVRTAEPGLDTEANALAWPDAIRYLALRPAAVQAQRYQQLETYLLQQGLIEHRTPANRLTTDVTRP</sequence>
<dbReference type="PANTHER" id="PTHR31528:SF3">
    <property type="entry name" value="THIAMINE BIOSYNTHESIS PROTEIN HI_0357-RELATED"/>
    <property type="match status" value="1"/>
</dbReference>
<feature type="domain" description="SsuA/THI5-like" evidence="1">
    <location>
        <begin position="95"/>
        <end position="308"/>
    </location>
</feature>